<evidence type="ECO:0000256" key="4">
    <source>
        <dbReference type="RuleBase" id="RU365014"/>
    </source>
</evidence>
<accession>A0A2V4AG50</accession>
<evidence type="ECO:0000313" key="6">
    <source>
        <dbReference type="Proteomes" id="UP000249915"/>
    </source>
</evidence>
<dbReference type="SUPFAM" id="SSF52518">
    <property type="entry name" value="Thiamin diphosphate-binding fold (THDP-binding)"/>
    <property type="match status" value="1"/>
</dbReference>
<keyword evidence="3 4" id="KW-0786">Thiamine pyrophosphate</keyword>
<comment type="similarity">
    <text evidence="4">Belongs to the BCKDHA family.</text>
</comment>
<proteinExistence type="inferred from homology"/>
<dbReference type="PANTHER" id="PTHR43380:SF1">
    <property type="entry name" value="2-OXOISOVALERATE DEHYDROGENASE SUBUNIT ALPHA, MITOCHONDRIAL"/>
    <property type="match status" value="1"/>
</dbReference>
<keyword evidence="2 4" id="KW-0560">Oxidoreductase</keyword>
<gene>
    <name evidence="5" type="ORF">BAY60_29270</name>
</gene>
<evidence type="ECO:0000256" key="1">
    <source>
        <dbReference type="ARBA" id="ARBA00001964"/>
    </source>
</evidence>
<comment type="catalytic activity">
    <reaction evidence="4">
        <text>N(6)-[(R)-lipoyl]-L-lysyl-[protein] + 3-methyl-2-oxobutanoate + H(+) = N(6)-[(R)-S(8)-2-methylpropanoyldihydrolipoyl]-L-lysyl-[protein] + CO2</text>
        <dbReference type="Rhea" id="RHEA:13457"/>
        <dbReference type="Rhea" id="RHEA-COMP:10474"/>
        <dbReference type="Rhea" id="RHEA-COMP:10497"/>
        <dbReference type="ChEBI" id="CHEBI:11851"/>
        <dbReference type="ChEBI" id="CHEBI:15378"/>
        <dbReference type="ChEBI" id="CHEBI:16526"/>
        <dbReference type="ChEBI" id="CHEBI:83099"/>
        <dbReference type="ChEBI" id="CHEBI:83142"/>
        <dbReference type="EC" id="1.2.4.4"/>
    </reaction>
</comment>
<dbReference type="GO" id="GO:0009083">
    <property type="term" value="P:branched-chain amino acid catabolic process"/>
    <property type="evidence" value="ECO:0007669"/>
    <property type="project" value="TreeGrafter"/>
</dbReference>
<name>A0A2V4AG50_9PSEU</name>
<sequence>MDPLQLLDPGGNLHDDPEWTLDVTPELCRDLYRRMRIARSLDSAALALQRQGELGLWLQSLGQEAAQVGSITALRDTDHVFPSYREHAAALCRGITPAELLVQWRGNRHSGWDPQQYRFHIYTLVLAAQLPHATGYAMGVQRDGADEIVAVYFGDGAASEGEANEAFNWAAAAEVPLLFFCQNNHWAISTPVRTQMRAPLVQRARGFGLDAYRVDGNDVLAVHAVTRAVADRIRSGGGPALIEAVTYRMAGHSTSDDPDRYRTASDLDAWSLRDPIARLEALLARQGWLDGDQRAAVDAECAELAEQTRTVCRELPLGELSELFGTVLSEETPLLAEERRQFLELARSYED</sequence>
<dbReference type="OrthoDB" id="9766715at2"/>
<evidence type="ECO:0000256" key="2">
    <source>
        <dbReference type="ARBA" id="ARBA00023002"/>
    </source>
</evidence>
<dbReference type="AlphaFoldDB" id="A0A2V4AG50"/>
<dbReference type="GO" id="GO:0000287">
    <property type="term" value="F:magnesium ion binding"/>
    <property type="evidence" value="ECO:0007669"/>
    <property type="project" value="UniProtKB-ARBA"/>
</dbReference>
<dbReference type="InterPro" id="IPR029061">
    <property type="entry name" value="THDP-binding"/>
</dbReference>
<evidence type="ECO:0000256" key="3">
    <source>
        <dbReference type="ARBA" id="ARBA00023052"/>
    </source>
</evidence>
<dbReference type="EMBL" id="MASW01000007">
    <property type="protein sequence ID" value="PXY18924.1"/>
    <property type="molecule type" value="Genomic_DNA"/>
</dbReference>
<dbReference type="CDD" id="cd02000">
    <property type="entry name" value="TPP_E1_PDC_ADC_BCADC"/>
    <property type="match status" value="1"/>
</dbReference>
<keyword evidence="5" id="KW-0670">Pyruvate</keyword>
<dbReference type="RefSeq" id="WP_112284849.1">
    <property type="nucleotide sequence ID" value="NZ_MASW01000007.1"/>
</dbReference>
<dbReference type="InterPro" id="IPR001017">
    <property type="entry name" value="DH_E1"/>
</dbReference>
<dbReference type="Pfam" id="PF00676">
    <property type="entry name" value="E1_dh"/>
    <property type="match status" value="1"/>
</dbReference>
<comment type="function">
    <text evidence="4">The branched-chain alpha-keto dehydrogenase complex catalyzes the overall conversion of alpha-keto acids to acyl-CoA and CO(2). It contains multiple copies of three enzymatic components: branched-chain alpha-keto acid decarboxylase (E1), lipoamide acyltransferase (E2) and lipoamide dehydrogenase (E3).</text>
</comment>
<keyword evidence="6" id="KW-1185">Reference proteome</keyword>
<comment type="cofactor">
    <cofactor evidence="1 4">
        <name>thiamine diphosphate</name>
        <dbReference type="ChEBI" id="CHEBI:58937"/>
    </cofactor>
</comment>
<dbReference type="EC" id="1.2.4.4" evidence="4"/>
<dbReference type="PANTHER" id="PTHR43380">
    <property type="entry name" value="2-OXOISOVALERATE DEHYDROGENASE SUBUNIT ALPHA, MITOCHONDRIAL"/>
    <property type="match status" value="1"/>
</dbReference>
<reference evidence="5 6" key="1">
    <citation type="submission" date="2016-07" db="EMBL/GenBank/DDBJ databases">
        <title>Draft genome sequence of Prauserella muralis DSM 45305, isolated from a mould-covered wall in an indoor environment.</title>
        <authorList>
            <person name="Ruckert C."/>
            <person name="Albersmeier A."/>
            <person name="Jiang C.-L."/>
            <person name="Jiang Y."/>
            <person name="Kalinowski J."/>
            <person name="Schneider O."/>
            <person name="Winkler A."/>
            <person name="Zotchev S.B."/>
        </authorList>
    </citation>
    <scope>NUCLEOTIDE SEQUENCE [LARGE SCALE GENOMIC DNA]</scope>
    <source>
        <strain evidence="5 6">DSM 45305</strain>
    </source>
</reference>
<organism evidence="5 6">
    <name type="scientific">Prauserella muralis</name>
    <dbReference type="NCBI Taxonomy" id="588067"/>
    <lineage>
        <taxon>Bacteria</taxon>
        <taxon>Bacillati</taxon>
        <taxon>Actinomycetota</taxon>
        <taxon>Actinomycetes</taxon>
        <taxon>Pseudonocardiales</taxon>
        <taxon>Pseudonocardiaceae</taxon>
        <taxon>Prauserella</taxon>
    </lineage>
</organism>
<protein>
    <recommendedName>
        <fullName evidence="4">2-oxoisovalerate dehydrogenase subunit alpha</fullName>
        <ecNumber evidence="4">1.2.4.4</ecNumber>
    </recommendedName>
    <alternativeName>
        <fullName evidence="4">Branched-chain alpha-keto acid dehydrogenase E1 component alpha chain</fullName>
    </alternativeName>
</protein>
<comment type="caution">
    <text evidence="5">The sequence shown here is derived from an EMBL/GenBank/DDBJ whole genome shotgun (WGS) entry which is preliminary data.</text>
</comment>
<dbReference type="Proteomes" id="UP000249915">
    <property type="component" value="Unassembled WGS sequence"/>
</dbReference>
<dbReference type="GO" id="GO:0003863">
    <property type="term" value="F:branched-chain 2-oxo acid dehydrogenase activity"/>
    <property type="evidence" value="ECO:0007669"/>
    <property type="project" value="UniProtKB-EC"/>
</dbReference>
<dbReference type="InterPro" id="IPR050771">
    <property type="entry name" value="Alpha-ketoacid_DH_E1_comp"/>
</dbReference>
<evidence type="ECO:0000313" key="5">
    <source>
        <dbReference type="EMBL" id="PXY18924.1"/>
    </source>
</evidence>
<dbReference type="Gene3D" id="3.40.50.970">
    <property type="match status" value="1"/>
</dbReference>